<evidence type="ECO:0000313" key="1">
    <source>
        <dbReference type="EMBL" id="SLN42950.1"/>
    </source>
</evidence>
<evidence type="ECO:0000313" key="2">
    <source>
        <dbReference type="Proteomes" id="UP000193570"/>
    </source>
</evidence>
<dbReference type="Proteomes" id="UP000193570">
    <property type="component" value="Unassembled WGS sequence"/>
</dbReference>
<accession>A0A1X6Z855</accession>
<proteinExistence type="predicted"/>
<organism evidence="1 2">
    <name type="scientific">Roseivivax jejudonensis</name>
    <dbReference type="NCBI Taxonomy" id="1529041"/>
    <lineage>
        <taxon>Bacteria</taxon>
        <taxon>Pseudomonadati</taxon>
        <taxon>Pseudomonadota</taxon>
        <taxon>Alphaproteobacteria</taxon>
        <taxon>Rhodobacterales</taxon>
        <taxon>Roseobacteraceae</taxon>
        <taxon>Roseivivax</taxon>
    </lineage>
</organism>
<protein>
    <submittedName>
        <fullName evidence="1">Uncharacterized protein</fullName>
    </submittedName>
</protein>
<reference evidence="1 2" key="1">
    <citation type="submission" date="2017-03" db="EMBL/GenBank/DDBJ databases">
        <authorList>
            <person name="Afonso C.L."/>
            <person name="Miller P.J."/>
            <person name="Scott M.A."/>
            <person name="Spackman E."/>
            <person name="Goraichik I."/>
            <person name="Dimitrov K.M."/>
            <person name="Suarez D.L."/>
            <person name="Swayne D.E."/>
        </authorList>
    </citation>
    <scope>NUCLEOTIDE SEQUENCE [LARGE SCALE GENOMIC DNA]</scope>
    <source>
        <strain evidence="1 2">CECT 8625</strain>
    </source>
</reference>
<gene>
    <name evidence="1" type="ORF">ROJ8625_02116</name>
</gene>
<name>A0A1X6Z855_9RHOB</name>
<dbReference type="EMBL" id="FWFK01000003">
    <property type="protein sequence ID" value="SLN42950.1"/>
    <property type="molecule type" value="Genomic_DNA"/>
</dbReference>
<dbReference type="RefSeq" id="WP_143535090.1">
    <property type="nucleotide sequence ID" value="NZ_FWFK01000003.1"/>
</dbReference>
<keyword evidence="2" id="KW-1185">Reference proteome</keyword>
<dbReference type="OrthoDB" id="9128325at2"/>
<sequence>MSVGRRFATDSQTLTLNCSNKKIWAQIAVHHLCSAHANTGYIMSAHLSLEPEEDLPEIEVRMIADGDFGLPRAFRRQARVWSEIEFTEYLNKMTRKVAIHPLEAPDVDFDLQLPHRGAPMRQDIMQIAHAFMLRRCLGKGDERFVFVLDADPWLALAFVSAFAGWVKQGQADVSVVRFDKNKSNNQRNMLVGDGRASLASATGLEPAALNALTARQRIDETDAAIEKMRRGHIPGTPFSWPFHTKSEPNRQIRPLTDKVAMAPDRRARLMRLSTLRSVDAYFHKVRSNVRFASRPAHTPSNNNRA</sequence>
<dbReference type="AlphaFoldDB" id="A0A1X6Z855"/>